<dbReference type="GO" id="GO:0008168">
    <property type="term" value="F:methyltransferase activity"/>
    <property type="evidence" value="ECO:0007669"/>
    <property type="project" value="UniProtKB-KW"/>
</dbReference>
<evidence type="ECO:0000313" key="2">
    <source>
        <dbReference type="Proteomes" id="UP000659388"/>
    </source>
</evidence>
<comment type="caution">
    <text evidence="1">The sequence shown here is derived from an EMBL/GenBank/DDBJ whole genome shotgun (WGS) entry which is preliminary data.</text>
</comment>
<dbReference type="Proteomes" id="UP000659388">
    <property type="component" value="Unassembled WGS sequence"/>
</dbReference>
<organism evidence="1 2">
    <name type="scientific">Fulvivirga sediminis</name>
    <dbReference type="NCBI Taxonomy" id="2803949"/>
    <lineage>
        <taxon>Bacteria</taxon>
        <taxon>Pseudomonadati</taxon>
        <taxon>Bacteroidota</taxon>
        <taxon>Cytophagia</taxon>
        <taxon>Cytophagales</taxon>
        <taxon>Fulvivirgaceae</taxon>
        <taxon>Fulvivirga</taxon>
    </lineage>
</organism>
<gene>
    <name evidence="1" type="ORF">JL102_00020</name>
</gene>
<keyword evidence="1" id="KW-0808">Transferase</keyword>
<sequence>MIINFKHIIKPYVANYRPRKLEVQWAKKSDNSWLEDLLPNGFTEPKPSDYSLKIERYAQLTNQKGPQPIWEGYKQNNKGLPTRCSNDVRTEATIGRFFTYLVEEKKPNTIVEIGTAFGVSGMYFLAGLNKNNHGKLLTFDPNKVWTDLARENLSKISDRFELTVGTFEDHIDAKLSKNECIDIAFIDAIHTKQFVVPQLELVLSRAKKGSIIILDDINFSENMSSCWHEISLDPRFICSAKLNNRVGLVEVG</sequence>
<dbReference type="SUPFAM" id="SSF53335">
    <property type="entry name" value="S-adenosyl-L-methionine-dependent methyltransferases"/>
    <property type="match status" value="1"/>
</dbReference>
<dbReference type="InterPro" id="IPR029063">
    <property type="entry name" value="SAM-dependent_MTases_sf"/>
</dbReference>
<dbReference type="GO" id="GO:0032259">
    <property type="term" value="P:methylation"/>
    <property type="evidence" value="ECO:0007669"/>
    <property type="project" value="UniProtKB-KW"/>
</dbReference>
<keyword evidence="2" id="KW-1185">Reference proteome</keyword>
<dbReference type="RefSeq" id="WP_202241327.1">
    <property type="nucleotide sequence ID" value="NZ_JAESIY010000001.1"/>
</dbReference>
<protein>
    <submittedName>
        <fullName evidence="1">Class I SAM-dependent methyltransferase</fullName>
    </submittedName>
</protein>
<name>A0A937F1D8_9BACT</name>
<dbReference type="AlphaFoldDB" id="A0A937F1D8"/>
<accession>A0A937F1D8</accession>
<dbReference type="EMBL" id="JAESIY010000001">
    <property type="protein sequence ID" value="MBL3654497.1"/>
    <property type="molecule type" value="Genomic_DNA"/>
</dbReference>
<evidence type="ECO:0000313" key="1">
    <source>
        <dbReference type="EMBL" id="MBL3654497.1"/>
    </source>
</evidence>
<keyword evidence="1" id="KW-0489">Methyltransferase</keyword>
<dbReference type="PANTHER" id="PTHR43167">
    <property type="entry name" value="PUTATIVE (AFU_ORTHOLOGUE AFUA_6G01830)-RELATED"/>
    <property type="match status" value="1"/>
</dbReference>
<reference evidence="1" key="1">
    <citation type="submission" date="2021-01" db="EMBL/GenBank/DDBJ databases">
        <title>Fulvivirga kasyanovii gen. nov., sp nov., a novel member of the phylum Bacteroidetes isolated from seawater in a mussel farm.</title>
        <authorList>
            <person name="Zhao L.-H."/>
            <person name="Wang Z.-J."/>
        </authorList>
    </citation>
    <scope>NUCLEOTIDE SEQUENCE</scope>
    <source>
        <strain evidence="1">2943</strain>
    </source>
</reference>
<proteinExistence type="predicted"/>
<dbReference type="Pfam" id="PF13578">
    <property type="entry name" value="Methyltransf_24"/>
    <property type="match status" value="1"/>
</dbReference>
<dbReference type="PANTHER" id="PTHR43167:SF1">
    <property type="entry name" value="PUTATIVE (AFU_ORTHOLOGUE AFUA_6G01830)-RELATED"/>
    <property type="match status" value="1"/>
</dbReference>
<dbReference type="Gene3D" id="3.40.50.150">
    <property type="entry name" value="Vaccinia Virus protein VP39"/>
    <property type="match status" value="1"/>
</dbReference>